<organism evidence="3 4">
    <name type="scientific">Candidatus Halobonum tyrrellensis G22</name>
    <dbReference type="NCBI Taxonomy" id="1324957"/>
    <lineage>
        <taxon>Archaea</taxon>
        <taxon>Methanobacteriati</taxon>
        <taxon>Methanobacteriota</taxon>
        <taxon>Stenosarchaea group</taxon>
        <taxon>Halobacteria</taxon>
        <taxon>Halobacteriales</taxon>
        <taxon>Haloferacaceae</taxon>
        <taxon>Candidatus Halobonum</taxon>
    </lineage>
</organism>
<feature type="transmembrane region" description="Helical" evidence="1">
    <location>
        <begin position="39"/>
        <end position="65"/>
    </location>
</feature>
<evidence type="ECO:0000256" key="1">
    <source>
        <dbReference type="SAM" id="Phobius"/>
    </source>
</evidence>
<keyword evidence="4" id="KW-1185">Reference proteome</keyword>
<feature type="transmembrane region" description="Helical" evidence="1">
    <location>
        <begin position="105"/>
        <end position="130"/>
    </location>
</feature>
<reference evidence="3 4" key="1">
    <citation type="journal article" date="2013" name="Genome Announc.">
        <title>Draft Genome Sequence of 'Candidatus Halobonum tyrrellensis' Strain G22, Isolated from the Hypersaline Waters of Lake Tyrrell, Australia.</title>
        <authorList>
            <person name="Ugalde J.A."/>
            <person name="Narasingarao P."/>
            <person name="Kuo S."/>
            <person name="Podell S."/>
            <person name="Allen E.E."/>
        </authorList>
    </citation>
    <scope>NUCLEOTIDE SEQUENCE [LARGE SCALE GENOMIC DNA]</scope>
    <source>
        <strain evidence="3 4">G22</strain>
    </source>
</reference>
<comment type="caution">
    <text evidence="3">The sequence shown here is derived from an EMBL/GenBank/DDBJ whole genome shotgun (WGS) entry which is preliminary data.</text>
</comment>
<keyword evidence="1" id="KW-0812">Transmembrane</keyword>
<feature type="domain" description="DUF8068" evidence="2">
    <location>
        <begin position="1"/>
        <end position="130"/>
    </location>
</feature>
<dbReference type="EMBL" id="ASGZ01000005">
    <property type="protein sequence ID" value="ESP89693.1"/>
    <property type="molecule type" value="Genomic_DNA"/>
</dbReference>
<dbReference type="InterPro" id="IPR058381">
    <property type="entry name" value="DUF8068"/>
</dbReference>
<proteinExistence type="predicted"/>
<name>V4HIS2_9EURY</name>
<dbReference type="Pfam" id="PF26265">
    <property type="entry name" value="DUF8068"/>
    <property type="match status" value="1"/>
</dbReference>
<gene>
    <name evidence="3" type="ORF">K933_01851</name>
</gene>
<keyword evidence="1" id="KW-1133">Transmembrane helix</keyword>
<dbReference type="AlphaFoldDB" id="V4HIS2"/>
<protein>
    <recommendedName>
        <fullName evidence="2">DUF8068 domain-containing protein</fullName>
    </recommendedName>
</protein>
<evidence type="ECO:0000313" key="4">
    <source>
        <dbReference type="Proteomes" id="UP000017840"/>
    </source>
</evidence>
<keyword evidence="1" id="KW-0472">Membrane</keyword>
<dbReference type="eggNOG" id="arCOG11087">
    <property type="taxonomic scope" value="Archaea"/>
</dbReference>
<feature type="non-terminal residue" evidence="3">
    <location>
        <position position="1"/>
    </location>
</feature>
<accession>V4HIS2</accession>
<feature type="transmembrane region" description="Helical" evidence="1">
    <location>
        <begin position="12"/>
        <end position="32"/>
    </location>
</feature>
<dbReference type="Proteomes" id="UP000017840">
    <property type="component" value="Unassembled WGS sequence"/>
</dbReference>
<evidence type="ECO:0000313" key="3">
    <source>
        <dbReference type="EMBL" id="ESP89693.1"/>
    </source>
</evidence>
<evidence type="ECO:0000259" key="2">
    <source>
        <dbReference type="Pfam" id="PF26265"/>
    </source>
</evidence>
<sequence length="138" mass="12430">SLAATAGVAPATLRPLGTAVALVGVGASPAVVGADRTGLLAGAVAGTVALWFAAGAPYVAGAVLLVGGGVVGAPIALVALAVAGGVAGLVSALRRGRSETAVGVGLALAAGVPATLPRALGVVVAVSLLAGAPGGEGA</sequence>
<dbReference type="STRING" id="1324957.K933_01851"/>
<feature type="transmembrane region" description="Helical" evidence="1">
    <location>
        <begin position="71"/>
        <end position="93"/>
    </location>
</feature>